<dbReference type="PROSITE" id="PS00211">
    <property type="entry name" value="ABC_TRANSPORTER_1"/>
    <property type="match status" value="1"/>
</dbReference>
<evidence type="ECO:0000256" key="5">
    <source>
        <dbReference type="ARBA" id="ARBA00022970"/>
    </source>
</evidence>
<evidence type="ECO:0000256" key="4">
    <source>
        <dbReference type="ARBA" id="ARBA00022840"/>
    </source>
</evidence>
<organism evidence="7 8">
    <name type="scientific">Conexibacter stalactiti</name>
    <dbReference type="NCBI Taxonomy" id="1940611"/>
    <lineage>
        <taxon>Bacteria</taxon>
        <taxon>Bacillati</taxon>
        <taxon>Actinomycetota</taxon>
        <taxon>Thermoleophilia</taxon>
        <taxon>Solirubrobacterales</taxon>
        <taxon>Conexibacteraceae</taxon>
        <taxon>Conexibacter</taxon>
    </lineage>
</organism>
<dbReference type="InterPro" id="IPR027417">
    <property type="entry name" value="P-loop_NTPase"/>
</dbReference>
<dbReference type="Pfam" id="PF00005">
    <property type="entry name" value="ABC_tran"/>
    <property type="match status" value="2"/>
</dbReference>
<dbReference type="InterPro" id="IPR003593">
    <property type="entry name" value="AAA+_ATPase"/>
</dbReference>
<dbReference type="GO" id="GO:0005524">
    <property type="term" value="F:ATP binding"/>
    <property type="evidence" value="ECO:0007669"/>
    <property type="project" value="UniProtKB-KW"/>
</dbReference>
<dbReference type="Proteomes" id="UP001284601">
    <property type="component" value="Unassembled WGS sequence"/>
</dbReference>
<sequence>MSGPLLHGRGLTVRYGGVTAVNAVDLDLDGGRVTGLIGPNGAGKTSLVDAITGFAPLTGTLELEGRDVLGVRAHERAELGIARTWQGVQLFADLTVEENLRVALRRPGRLQFARDLLRVRGDGPDAVTQELLERFELDGVAERLPNAITHVQRVVTGLARAVAVRPRVLLVDEPAAGLSEAEGRRLAVHLRALADDGAAVLVIDHDMGFVLGLCDEVAVLDFGRLIERGSPQQIRASAAVAEAYLGVGDADADAPAQAPPQQIEVVAEPTVLAVEGLHAGYDGLDVVHGIDLRVGAGEVVALLGANGAGKTTTLLAISGLVSARGVVRVGDTDVKGWATEKIARAGVAHVPENRELFGELTVAENLRLAARSREELARVLAIFPALAAISGRRASVLSGGEQQMLAIARGLAMAPRLLMIDEMSLGLAPLIVEQLLATLREVALASGCGVLLVEQHVHRALDVADRAYLLADGRVTAQGPAAAMRDEIGELTAGYLGDDDLLTQSDPSRSHA</sequence>
<comment type="caution">
    <text evidence="7">The sequence shown here is derived from an EMBL/GenBank/DDBJ whole genome shotgun (WGS) entry which is preliminary data.</text>
</comment>
<dbReference type="SUPFAM" id="SSF52540">
    <property type="entry name" value="P-loop containing nucleoside triphosphate hydrolases"/>
    <property type="match status" value="2"/>
</dbReference>
<gene>
    <name evidence="7" type="ORF">R7226_10980</name>
</gene>
<evidence type="ECO:0000256" key="3">
    <source>
        <dbReference type="ARBA" id="ARBA00022741"/>
    </source>
</evidence>
<accession>A0ABU4HNJ4</accession>
<keyword evidence="3" id="KW-0547">Nucleotide-binding</keyword>
<evidence type="ECO:0000259" key="6">
    <source>
        <dbReference type="PROSITE" id="PS50893"/>
    </source>
</evidence>
<dbReference type="PANTHER" id="PTHR43820:SF4">
    <property type="entry name" value="HIGH-AFFINITY BRANCHED-CHAIN AMINO ACID TRANSPORT ATP-BINDING PROTEIN LIVF"/>
    <property type="match status" value="1"/>
</dbReference>
<dbReference type="InterPro" id="IPR052156">
    <property type="entry name" value="BCAA_Transport_ATP-bd_LivF"/>
</dbReference>
<protein>
    <submittedName>
        <fullName evidence="7">ATP-binding cassette domain-containing protein</fullName>
    </submittedName>
</protein>
<dbReference type="PROSITE" id="PS50893">
    <property type="entry name" value="ABC_TRANSPORTER_2"/>
    <property type="match status" value="2"/>
</dbReference>
<keyword evidence="2" id="KW-0813">Transport</keyword>
<feature type="domain" description="ABC transporter" evidence="6">
    <location>
        <begin position="6"/>
        <end position="247"/>
    </location>
</feature>
<evidence type="ECO:0000313" key="8">
    <source>
        <dbReference type="Proteomes" id="UP001284601"/>
    </source>
</evidence>
<evidence type="ECO:0000256" key="2">
    <source>
        <dbReference type="ARBA" id="ARBA00022448"/>
    </source>
</evidence>
<reference evidence="8" key="1">
    <citation type="submission" date="2023-07" db="EMBL/GenBank/DDBJ databases">
        <title>Conexibacter stalactiti sp. nov., isolated from stalactites in a lava cave and emended description of the genus Conexibacter.</title>
        <authorList>
            <person name="Lee S.D."/>
        </authorList>
    </citation>
    <scope>NUCLEOTIDE SEQUENCE [LARGE SCALE GENOMIC DNA]</scope>
    <source>
        <strain evidence="8">KCTC 39840</strain>
    </source>
</reference>
<keyword evidence="8" id="KW-1185">Reference proteome</keyword>
<proteinExistence type="inferred from homology"/>
<evidence type="ECO:0000313" key="7">
    <source>
        <dbReference type="EMBL" id="MDW5594865.1"/>
    </source>
</evidence>
<dbReference type="Gene3D" id="3.40.50.300">
    <property type="entry name" value="P-loop containing nucleotide triphosphate hydrolases"/>
    <property type="match status" value="2"/>
</dbReference>
<dbReference type="SMART" id="SM00382">
    <property type="entry name" value="AAA"/>
    <property type="match status" value="2"/>
</dbReference>
<feature type="domain" description="ABC transporter" evidence="6">
    <location>
        <begin position="272"/>
        <end position="497"/>
    </location>
</feature>
<dbReference type="RefSeq" id="WP_318597198.1">
    <property type="nucleotide sequence ID" value="NZ_JAWSTH010000023.1"/>
</dbReference>
<dbReference type="CDD" id="cd03224">
    <property type="entry name" value="ABC_TM1139_LivF_branched"/>
    <property type="match status" value="1"/>
</dbReference>
<dbReference type="PANTHER" id="PTHR43820">
    <property type="entry name" value="HIGH-AFFINITY BRANCHED-CHAIN AMINO ACID TRANSPORT ATP-BINDING PROTEIN LIVF"/>
    <property type="match status" value="1"/>
</dbReference>
<name>A0ABU4HNJ4_9ACTN</name>
<dbReference type="InterPro" id="IPR003439">
    <property type="entry name" value="ABC_transporter-like_ATP-bd"/>
</dbReference>
<dbReference type="EMBL" id="JAWSTH010000023">
    <property type="protein sequence ID" value="MDW5594865.1"/>
    <property type="molecule type" value="Genomic_DNA"/>
</dbReference>
<keyword evidence="4 7" id="KW-0067">ATP-binding</keyword>
<keyword evidence="5" id="KW-0029">Amino-acid transport</keyword>
<comment type="similarity">
    <text evidence="1">Belongs to the ABC transporter superfamily.</text>
</comment>
<dbReference type="InterPro" id="IPR017871">
    <property type="entry name" value="ABC_transporter-like_CS"/>
</dbReference>
<evidence type="ECO:0000256" key="1">
    <source>
        <dbReference type="ARBA" id="ARBA00005417"/>
    </source>
</evidence>